<keyword evidence="1" id="KW-1133">Transmembrane helix</keyword>
<dbReference type="InterPro" id="IPR003675">
    <property type="entry name" value="Rce1/LyrA-like_dom"/>
</dbReference>
<dbReference type="AlphaFoldDB" id="G7GTG0"/>
<evidence type="ECO:0000313" key="3">
    <source>
        <dbReference type="EMBL" id="GAB06885.1"/>
    </source>
</evidence>
<comment type="caution">
    <text evidence="3">The sequence shown here is derived from an EMBL/GenBank/DDBJ whole genome shotgun (WGS) entry which is preliminary data.</text>
</comment>
<feature type="transmembrane region" description="Helical" evidence="1">
    <location>
        <begin position="165"/>
        <end position="186"/>
    </location>
</feature>
<keyword evidence="1" id="KW-0812">Transmembrane</keyword>
<accession>G7GTG0</accession>
<keyword evidence="1" id="KW-0472">Membrane</keyword>
<dbReference type="eggNOG" id="COG1266">
    <property type="taxonomic scope" value="Bacteria"/>
</dbReference>
<dbReference type="Proteomes" id="UP000006023">
    <property type="component" value="Unassembled WGS sequence"/>
</dbReference>
<feature type="transmembrane region" description="Helical" evidence="1">
    <location>
        <begin position="239"/>
        <end position="260"/>
    </location>
</feature>
<protein>
    <recommendedName>
        <fullName evidence="2">CAAX prenyl protease 2/Lysostaphin resistance protein A-like domain-containing protein</fullName>
    </recommendedName>
</protein>
<dbReference type="RefSeq" id="WP_005190742.1">
    <property type="nucleotide sequence ID" value="NZ_BAED01000060.1"/>
</dbReference>
<dbReference type="EMBL" id="BAED01000060">
    <property type="protein sequence ID" value="GAB06885.1"/>
    <property type="molecule type" value="Genomic_DNA"/>
</dbReference>
<feature type="domain" description="CAAX prenyl protease 2/Lysostaphin resistance protein A-like" evidence="2">
    <location>
        <begin position="160"/>
        <end position="251"/>
    </location>
</feature>
<evidence type="ECO:0000313" key="4">
    <source>
        <dbReference type="Proteomes" id="UP000006023"/>
    </source>
</evidence>
<dbReference type="GO" id="GO:0004175">
    <property type="term" value="F:endopeptidase activity"/>
    <property type="evidence" value="ECO:0007669"/>
    <property type="project" value="UniProtKB-ARBA"/>
</dbReference>
<dbReference type="Pfam" id="PF02517">
    <property type="entry name" value="Rce1-like"/>
    <property type="match status" value="1"/>
</dbReference>
<feature type="transmembrane region" description="Helical" evidence="1">
    <location>
        <begin position="123"/>
        <end position="145"/>
    </location>
</feature>
<feature type="transmembrane region" description="Helical" evidence="1">
    <location>
        <begin position="29"/>
        <end position="53"/>
    </location>
</feature>
<keyword evidence="4" id="KW-1185">Reference proteome</keyword>
<evidence type="ECO:0000256" key="1">
    <source>
        <dbReference type="SAM" id="Phobius"/>
    </source>
</evidence>
<organism evidence="3 4">
    <name type="scientific">Gordonia amarae NBRC 15530</name>
    <dbReference type="NCBI Taxonomy" id="1075090"/>
    <lineage>
        <taxon>Bacteria</taxon>
        <taxon>Bacillati</taxon>
        <taxon>Actinomycetota</taxon>
        <taxon>Actinomycetes</taxon>
        <taxon>Mycobacteriales</taxon>
        <taxon>Gordoniaceae</taxon>
        <taxon>Gordonia</taxon>
    </lineage>
</organism>
<feature type="transmembrane region" description="Helical" evidence="1">
    <location>
        <begin position="84"/>
        <end position="102"/>
    </location>
</feature>
<name>G7GTG0_9ACTN</name>
<reference evidence="3 4" key="1">
    <citation type="submission" date="2011-11" db="EMBL/GenBank/DDBJ databases">
        <title>Whole genome shotgun sequence of Gordonia amarae NBRC 15530.</title>
        <authorList>
            <person name="Takarada H."/>
            <person name="Hosoyama A."/>
            <person name="Tsuchikane K."/>
            <person name="Katsumata H."/>
            <person name="Yamazaki S."/>
            <person name="Fujita N."/>
        </authorList>
    </citation>
    <scope>NUCLEOTIDE SEQUENCE [LARGE SCALE GENOMIC DNA]</scope>
    <source>
        <strain evidence="3 4">NBRC 15530</strain>
    </source>
</reference>
<sequence length="268" mass="28206">MRSRLRLILHPPDRTGIDVVTDPASRRGILIELVIVGILTFAFSALSAALSLLEAQLGAGISDTTVALNPSTSSNAAIDAVREIMRAVRLFAIAALGAYLLWRGGLLRRAGLGRGPRASDVPPGLALAAAVGLPGLALVAVARLLGLNASLVPAETDGLWWRWPILILLAVGNGAAEEIVVVAYFITRLRQLGLGADGALASSALLRGGYHLYQGVGAGLGNAVMGLIFGRWYQLTGRVWPLVIAHSVMDIVAFVGYALLHDQLSWIN</sequence>
<dbReference type="GO" id="GO:0080120">
    <property type="term" value="P:CAAX-box protein maturation"/>
    <property type="evidence" value="ECO:0007669"/>
    <property type="project" value="UniProtKB-ARBA"/>
</dbReference>
<evidence type="ECO:0000259" key="2">
    <source>
        <dbReference type="Pfam" id="PF02517"/>
    </source>
</evidence>
<proteinExistence type="predicted"/>
<gene>
    <name evidence="3" type="ORF">GOAMR_60_00180</name>
</gene>
<dbReference type="STRING" id="1075090.GOAMR_60_00180"/>